<dbReference type="Pfam" id="PF20684">
    <property type="entry name" value="Fung_rhodopsin"/>
    <property type="match status" value="1"/>
</dbReference>
<dbReference type="PANTHER" id="PTHR33048">
    <property type="entry name" value="PTH11-LIKE INTEGRAL MEMBRANE PROTEIN (AFU_ORTHOLOGUE AFUA_5G11245)"/>
    <property type="match status" value="1"/>
</dbReference>
<comment type="subcellular location">
    <subcellularLocation>
        <location evidence="1">Membrane</location>
        <topology evidence="1">Multi-pass membrane protein</topology>
    </subcellularLocation>
</comment>
<feature type="domain" description="Rhodopsin" evidence="7">
    <location>
        <begin position="55"/>
        <end position="301"/>
    </location>
</feature>
<organism evidence="8 9">
    <name type="scientific">Venturia nashicola</name>
    <dbReference type="NCBI Taxonomy" id="86259"/>
    <lineage>
        <taxon>Eukaryota</taxon>
        <taxon>Fungi</taxon>
        <taxon>Dikarya</taxon>
        <taxon>Ascomycota</taxon>
        <taxon>Pezizomycotina</taxon>
        <taxon>Dothideomycetes</taxon>
        <taxon>Pleosporomycetidae</taxon>
        <taxon>Venturiales</taxon>
        <taxon>Venturiaceae</taxon>
        <taxon>Venturia</taxon>
    </lineage>
</organism>
<evidence type="ECO:0000313" key="9">
    <source>
        <dbReference type="Proteomes" id="UP000298493"/>
    </source>
</evidence>
<proteinExistence type="inferred from homology"/>
<comment type="similarity">
    <text evidence="5">Belongs to the SAT4 family.</text>
</comment>
<keyword evidence="9" id="KW-1185">Reference proteome</keyword>
<dbReference type="InterPro" id="IPR052337">
    <property type="entry name" value="SAT4-like"/>
</dbReference>
<feature type="transmembrane region" description="Helical" evidence="6">
    <location>
        <begin position="155"/>
        <end position="185"/>
    </location>
</feature>
<dbReference type="InterPro" id="IPR049326">
    <property type="entry name" value="Rhodopsin_dom_fungi"/>
</dbReference>
<dbReference type="AlphaFoldDB" id="A0A4Z1NF76"/>
<feature type="transmembrane region" description="Helical" evidence="6">
    <location>
        <begin position="237"/>
        <end position="259"/>
    </location>
</feature>
<name>A0A4Z1NF76_9PEZI</name>
<feature type="transmembrane region" description="Helical" evidence="6">
    <location>
        <begin position="70"/>
        <end position="93"/>
    </location>
</feature>
<evidence type="ECO:0000256" key="1">
    <source>
        <dbReference type="ARBA" id="ARBA00004141"/>
    </source>
</evidence>
<evidence type="ECO:0000256" key="3">
    <source>
        <dbReference type="ARBA" id="ARBA00022989"/>
    </source>
</evidence>
<evidence type="ECO:0000256" key="2">
    <source>
        <dbReference type="ARBA" id="ARBA00022692"/>
    </source>
</evidence>
<sequence>MAQGFTLNSTVTPYAIPLYAVTSWPAQNDTNPERRTWLVPLSSCLLALSTLVLFVRIYSRTAGFSGKLGLDDALITVAWVFATIFTGFTILGVERPGFDRHVWDLPINAWVRDGFLSWICMILFHISTCLTKISILLFYRRLTVRSYNSTAQKAIYVAITFTIFFLLAFGLSLIFICVPTSASWTGMDIFSSKMYKCHSRRIADILHGTLSIITDLYVLIIPNLVVMNMQLPRKQKLMLYAIFSCGSITIVSAISRTYWLVFLHTDPIHDISWTGYNVFVWSQIELHSALICASAPAIKGITVAAAQTVIKRLGSVKKEPFSSYNQDDYYANCDLEKSGLSVSISTANKNND</sequence>
<reference evidence="8 9" key="1">
    <citation type="submission" date="2019-04" db="EMBL/GenBank/DDBJ databases">
        <title>High contiguity whole genome sequence and gene annotation resource for two Venturia nashicola isolates.</title>
        <authorList>
            <person name="Prokchorchik M."/>
            <person name="Won K."/>
            <person name="Lee Y."/>
            <person name="Choi E.D."/>
            <person name="Segonzac C."/>
            <person name="Sohn K.H."/>
        </authorList>
    </citation>
    <scope>NUCLEOTIDE SEQUENCE [LARGE SCALE GENOMIC DNA]</scope>
    <source>
        <strain evidence="8 9">PRI2</strain>
    </source>
</reference>
<protein>
    <recommendedName>
        <fullName evidence="7">Rhodopsin domain-containing protein</fullName>
    </recommendedName>
</protein>
<dbReference type="PANTHER" id="PTHR33048:SF129">
    <property type="entry name" value="INTEGRAL MEMBRANE PROTEIN-RELATED"/>
    <property type="match status" value="1"/>
</dbReference>
<dbReference type="Proteomes" id="UP000298493">
    <property type="component" value="Unassembled WGS sequence"/>
</dbReference>
<feature type="transmembrane region" description="Helical" evidence="6">
    <location>
        <begin position="37"/>
        <end position="58"/>
    </location>
</feature>
<accession>A0A4Z1NF76</accession>
<dbReference type="EMBL" id="SNSC02000030">
    <property type="protein sequence ID" value="TID13037.1"/>
    <property type="molecule type" value="Genomic_DNA"/>
</dbReference>
<dbReference type="STRING" id="86259.A0A4Z1NF76"/>
<feature type="transmembrane region" description="Helical" evidence="6">
    <location>
        <begin position="115"/>
        <end position="139"/>
    </location>
</feature>
<evidence type="ECO:0000256" key="6">
    <source>
        <dbReference type="SAM" id="Phobius"/>
    </source>
</evidence>
<keyword evidence="2 6" id="KW-0812">Transmembrane</keyword>
<keyword evidence="4 6" id="KW-0472">Membrane</keyword>
<evidence type="ECO:0000259" key="7">
    <source>
        <dbReference type="Pfam" id="PF20684"/>
    </source>
</evidence>
<comment type="caution">
    <text evidence="8">The sequence shown here is derived from an EMBL/GenBank/DDBJ whole genome shotgun (WGS) entry which is preliminary data.</text>
</comment>
<feature type="transmembrane region" description="Helical" evidence="6">
    <location>
        <begin position="205"/>
        <end position="225"/>
    </location>
</feature>
<evidence type="ECO:0000313" key="8">
    <source>
        <dbReference type="EMBL" id="TID13037.1"/>
    </source>
</evidence>
<evidence type="ECO:0000256" key="5">
    <source>
        <dbReference type="ARBA" id="ARBA00038359"/>
    </source>
</evidence>
<evidence type="ECO:0000256" key="4">
    <source>
        <dbReference type="ARBA" id="ARBA00023136"/>
    </source>
</evidence>
<gene>
    <name evidence="8" type="ORF">E6O75_ATG10176</name>
</gene>
<keyword evidence="3 6" id="KW-1133">Transmembrane helix</keyword>
<dbReference type="GO" id="GO:0016020">
    <property type="term" value="C:membrane"/>
    <property type="evidence" value="ECO:0007669"/>
    <property type="project" value="UniProtKB-SubCell"/>
</dbReference>